<proteinExistence type="predicted"/>
<comment type="caution">
    <text evidence="1">The sequence shown here is derived from an EMBL/GenBank/DDBJ whole genome shotgun (WGS) entry which is preliminary data.</text>
</comment>
<evidence type="ECO:0000313" key="1">
    <source>
        <dbReference type="EMBL" id="MPN27389.1"/>
    </source>
</evidence>
<protein>
    <submittedName>
        <fullName evidence="1">Uncharacterized protein</fullName>
    </submittedName>
</protein>
<reference evidence="1" key="1">
    <citation type="submission" date="2019-08" db="EMBL/GenBank/DDBJ databases">
        <authorList>
            <person name="Kucharzyk K."/>
            <person name="Murdoch R.W."/>
            <person name="Higgins S."/>
            <person name="Loffler F."/>
        </authorList>
    </citation>
    <scope>NUCLEOTIDE SEQUENCE</scope>
</reference>
<name>A0A645GNA9_9ZZZZ</name>
<dbReference type="EMBL" id="VSSQ01077257">
    <property type="protein sequence ID" value="MPN27389.1"/>
    <property type="molecule type" value="Genomic_DNA"/>
</dbReference>
<organism evidence="1">
    <name type="scientific">bioreactor metagenome</name>
    <dbReference type="NCBI Taxonomy" id="1076179"/>
    <lineage>
        <taxon>unclassified sequences</taxon>
        <taxon>metagenomes</taxon>
        <taxon>ecological metagenomes</taxon>
    </lineage>
</organism>
<dbReference type="AlphaFoldDB" id="A0A645GNA9"/>
<accession>A0A645GNA9</accession>
<gene>
    <name evidence="1" type="ORF">SDC9_174821</name>
</gene>
<sequence length="51" mass="5587">MLNAQQKVCPVIEQSISGYTAKFKAVSGGAFYSNCGDIVRLCYAENAWQLI</sequence>